<dbReference type="Pfam" id="PF00990">
    <property type="entry name" value="GGDEF"/>
    <property type="match status" value="1"/>
</dbReference>
<dbReference type="NCBIfam" id="TIGR00254">
    <property type="entry name" value="GGDEF"/>
    <property type="match status" value="1"/>
</dbReference>
<dbReference type="PROSITE" id="PS50887">
    <property type="entry name" value="GGDEF"/>
    <property type="match status" value="1"/>
</dbReference>
<dbReference type="InterPro" id="IPR046342">
    <property type="entry name" value="CBS_dom_sf"/>
</dbReference>
<gene>
    <name evidence="6" type="ORF">EDC26_11815</name>
</gene>
<keyword evidence="7" id="KW-1185">Reference proteome</keyword>
<sequence>MALRDAATMESSPDPASGPANDDPLILSRLHDIVERRLLHAVFQPIVNIQTGEIFAYEGLIRGPSDSPLHLPSSLFKHARANNLTVEVEHLCRGIVLKQFAHLKLPGKLCLNVSPECLLQSQTRHDDTLGQMREIGTDPQRVIIELTEQKSGHDYELLRQAIMHYQEIGFEIAIDDLGEGFSSLRLWSELRPEYVKIDKYFAEGIHLDPVKRQFARSIQEIAEKSGTIVIAEGIETRADLLLIRELGITHGQGYHIARPNDNPAVTLSADIATALCGAGLSHVPGKNQADQQAPTALKLLRAVPAISPSVQNDYVYELFVNNPELHVIPVVENDAPIGLINRFNMIDRLARPYQRELYGRKSCMEFIELNPLVTDKDTSLQDLSHLIVESDPHHLYNGFVITDQGRYLGMGTGHDLIREITQMQIHAARHANPLTLLPGNAPINERITGLLHNSEQFFVCYGDLDHFKPYNDAYGYLRGDDVIQLTGKILARHCNQNRDFIGHIGGDDFIVLFQSEDWEPRCRAILDAFDEASRGFYNPDDFERRGYWAENRQGEKELHPLISLSLGVVKIESAQCQSHHQIAGAAAEAKKQAKKIHGNSLFIERRSAAQS</sequence>
<dbReference type="PROSITE" id="PS51371">
    <property type="entry name" value="CBS"/>
    <property type="match status" value="1"/>
</dbReference>
<keyword evidence="1" id="KW-0129">CBS domain</keyword>
<dbReference type="InterPro" id="IPR035919">
    <property type="entry name" value="EAL_sf"/>
</dbReference>
<evidence type="ECO:0000259" key="3">
    <source>
        <dbReference type="PROSITE" id="PS50883"/>
    </source>
</evidence>
<dbReference type="InterPro" id="IPR001633">
    <property type="entry name" value="EAL_dom"/>
</dbReference>
<evidence type="ECO:0000259" key="4">
    <source>
        <dbReference type="PROSITE" id="PS50887"/>
    </source>
</evidence>
<dbReference type="SUPFAM" id="SSF55073">
    <property type="entry name" value="Nucleotide cyclase"/>
    <property type="match status" value="1"/>
</dbReference>
<dbReference type="GO" id="GO:0071111">
    <property type="term" value="F:cyclic-guanylate-specific phosphodiesterase activity"/>
    <property type="evidence" value="ECO:0007669"/>
    <property type="project" value="InterPro"/>
</dbReference>
<evidence type="ECO:0000256" key="2">
    <source>
        <dbReference type="SAM" id="MobiDB-lite"/>
    </source>
</evidence>
<dbReference type="InterPro" id="IPR029787">
    <property type="entry name" value="Nucleotide_cyclase"/>
</dbReference>
<evidence type="ECO:0000259" key="5">
    <source>
        <dbReference type="PROSITE" id="PS51371"/>
    </source>
</evidence>
<evidence type="ECO:0000313" key="7">
    <source>
        <dbReference type="Proteomes" id="UP000295525"/>
    </source>
</evidence>
<dbReference type="PROSITE" id="PS50883">
    <property type="entry name" value="EAL"/>
    <property type="match status" value="1"/>
</dbReference>
<comment type="caution">
    <text evidence="6">The sequence shown here is derived from an EMBL/GenBank/DDBJ whole genome shotgun (WGS) entry which is preliminary data.</text>
</comment>
<dbReference type="PANTHER" id="PTHR33121">
    <property type="entry name" value="CYCLIC DI-GMP PHOSPHODIESTERASE PDEF"/>
    <property type="match status" value="1"/>
</dbReference>
<name>A0A4R3LVN6_9BURK</name>
<dbReference type="Gene3D" id="3.30.70.270">
    <property type="match status" value="1"/>
</dbReference>
<protein>
    <submittedName>
        <fullName evidence="6">Diguanylate cyclase (GGDEF)-like protein</fullName>
    </submittedName>
</protein>
<dbReference type="InterPro" id="IPR000644">
    <property type="entry name" value="CBS_dom"/>
</dbReference>
<dbReference type="InterPro" id="IPR050706">
    <property type="entry name" value="Cyclic-di-GMP_PDE-like"/>
</dbReference>
<dbReference type="CDD" id="cd01949">
    <property type="entry name" value="GGDEF"/>
    <property type="match status" value="1"/>
</dbReference>
<dbReference type="SUPFAM" id="SSF141868">
    <property type="entry name" value="EAL domain-like"/>
    <property type="match status" value="1"/>
</dbReference>
<feature type="region of interest" description="Disordered" evidence="2">
    <location>
        <begin position="1"/>
        <end position="21"/>
    </location>
</feature>
<dbReference type="SMART" id="SM00052">
    <property type="entry name" value="EAL"/>
    <property type="match status" value="1"/>
</dbReference>
<dbReference type="InterPro" id="IPR000160">
    <property type="entry name" value="GGDEF_dom"/>
</dbReference>
<proteinExistence type="predicted"/>
<dbReference type="CDD" id="cd04598">
    <property type="entry name" value="CBS_pair_GGDEF_EAL"/>
    <property type="match status" value="1"/>
</dbReference>
<accession>A0A4R3LVN6</accession>
<dbReference type="Pfam" id="PF00571">
    <property type="entry name" value="CBS"/>
    <property type="match status" value="1"/>
</dbReference>
<dbReference type="OrthoDB" id="9813903at2"/>
<dbReference type="Gene3D" id="3.20.20.450">
    <property type="entry name" value="EAL domain"/>
    <property type="match status" value="1"/>
</dbReference>
<dbReference type="InterPro" id="IPR043128">
    <property type="entry name" value="Rev_trsase/Diguanyl_cyclase"/>
</dbReference>
<dbReference type="Pfam" id="PF00563">
    <property type="entry name" value="EAL"/>
    <property type="match status" value="1"/>
</dbReference>
<feature type="domain" description="CBS" evidence="5">
    <location>
        <begin position="364"/>
        <end position="428"/>
    </location>
</feature>
<organism evidence="6 7">
    <name type="scientific">Paralcaligenes ureilyticus</name>
    <dbReference type="NCBI Taxonomy" id="627131"/>
    <lineage>
        <taxon>Bacteria</taxon>
        <taxon>Pseudomonadati</taxon>
        <taxon>Pseudomonadota</taxon>
        <taxon>Betaproteobacteria</taxon>
        <taxon>Burkholderiales</taxon>
        <taxon>Alcaligenaceae</taxon>
        <taxon>Paralcaligenes</taxon>
    </lineage>
</organism>
<reference evidence="6 7" key="1">
    <citation type="submission" date="2019-03" db="EMBL/GenBank/DDBJ databases">
        <title>Genomic Encyclopedia of Type Strains, Phase IV (KMG-IV): sequencing the most valuable type-strain genomes for metagenomic binning, comparative biology and taxonomic classification.</title>
        <authorList>
            <person name="Goeker M."/>
        </authorList>
    </citation>
    <scope>NUCLEOTIDE SEQUENCE [LARGE SCALE GENOMIC DNA]</scope>
    <source>
        <strain evidence="6 7">DSM 24591</strain>
    </source>
</reference>
<dbReference type="Proteomes" id="UP000295525">
    <property type="component" value="Unassembled WGS sequence"/>
</dbReference>
<dbReference type="CDD" id="cd01948">
    <property type="entry name" value="EAL"/>
    <property type="match status" value="1"/>
</dbReference>
<dbReference type="Gene3D" id="3.10.580.10">
    <property type="entry name" value="CBS-domain"/>
    <property type="match status" value="1"/>
</dbReference>
<feature type="domain" description="GGDEF" evidence="4">
    <location>
        <begin position="455"/>
        <end position="606"/>
    </location>
</feature>
<dbReference type="AlphaFoldDB" id="A0A4R3LVN6"/>
<dbReference type="EMBL" id="SMAJ01000018">
    <property type="protein sequence ID" value="TCT02517.1"/>
    <property type="molecule type" value="Genomic_DNA"/>
</dbReference>
<evidence type="ECO:0000313" key="6">
    <source>
        <dbReference type="EMBL" id="TCT02517.1"/>
    </source>
</evidence>
<feature type="domain" description="EAL" evidence="3">
    <location>
        <begin position="23"/>
        <end position="273"/>
    </location>
</feature>
<dbReference type="SMART" id="SM00267">
    <property type="entry name" value="GGDEF"/>
    <property type="match status" value="1"/>
</dbReference>
<dbReference type="PANTHER" id="PTHR33121:SF76">
    <property type="entry name" value="SIGNALING PROTEIN"/>
    <property type="match status" value="1"/>
</dbReference>
<dbReference type="SUPFAM" id="SSF54631">
    <property type="entry name" value="CBS-domain pair"/>
    <property type="match status" value="1"/>
</dbReference>
<evidence type="ECO:0000256" key="1">
    <source>
        <dbReference type="PROSITE-ProRule" id="PRU00703"/>
    </source>
</evidence>